<dbReference type="AlphaFoldDB" id="C1MQ90"/>
<evidence type="ECO:0000256" key="2">
    <source>
        <dbReference type="SAM" id="MobiDB-lite"/>
    </source>
</evidence>
<feature type="region of interest" description="Disordered" evidence="2">
    <location>
        <begin position="363"/>
        <end position="394"/>
    </location>
</feature>
<dbReference type="RefSeq" id="XP_003057716.1">
    <property type="nucleotide sequence ID" value="XM_003057670.1"/>
</dbReference>
<feature type="compositionally biased region" description="Pro residues" evidence="2">
    <location>
        <begin position="567"/>
        <end position="578"/>
    </location>
</feature>
<accession>C1MQ90</accession>
<proteinExistence type="predicted"/>
<reference evidence="3 4" key="1">
    <citation type="journal article" date="2009" name="Science">
        <title>Green evolution and dynamic adaptations revealed by genomes of the marine picoeukaryotes Micromonas.</title>
        <authorList>
            <person name="Worden A.Z."/>
            <person name="Lee J.H."/>
            <person name="Mock T."/>
            <person name="Rouze P."/>
            <person name="Simmons M.P."/>
            <person name="Aerts A.L."/>
            <person name="Allen A.E."/>
            <person name="Cuvelier M.L."/>
            <person name="Derelle E."/>
            <person name="Everett M.V."/>
            <person name="Foulon E."/>
            <person name="Grimwood J."/>
            <person name="Gundlach H."/>
            <person name="Henrissat B."/>
            <person name="Napoli C."/>
            <person name="McDonald S.M."/>
            <person name="Parker M.S."/>
            <person name="Rombauts S."/>
            <person name="Salamov A."/>
            <person name="Von Dassow P."/>
            <person name="Badger J.H."/>
            <person name="Coutinho P.M."/>
            <person name="Demir E."/>
            <person name="Dubchak I."/>
            <person name="Gentemann C."/>
            <person name="Eikrem W."/>
            <person name="Gready J.E."/>
            <person name="John U."/>
            <person name="Lanier W."/>
            <person name="Lindquist E.A."/>
            <person name="Lucas S."/>
            <person name="Mayer K.F."/>
            <person name="Moreau H."/>
            <person name="Not F."/>
            <person name="Otillar R."/>
            <person name="Panaud O."/>
            <person name="Pangilinan J."/>
            <person name="Paulsen I."/>
            <person name="Piegu B."/>
            <person name="Poliakov A."/>
            <person name="Robbens S."/>
            <person name="Schmutz J."/>
            <person name="Toulza E."/>
            <person name="Wyss T."/>
            <person name="Zelensky A."/>
            <person name="Zhou K."/>
            <person name="Armbrust E.V."/>
            <person name="Bhattacharya D."/>
            <person name="Goodenough U.W."/>
            <person name="Van de Peer Y."/>
            <person name="Grigoriev I.V."/>
        </authorList>
    </citation>
    <scope>NUCLEOTIDE SEQUENCE [LARGE SCALE GENOMIC DNA]</scope>
    <source>
        <strain evidence="3 4">CCMP1545</strain>
    </source>
</reference>
<dbReference type="GeneID" id="9683524"/>
<feature type="compositionally biased region" description="Low complexity" evidence="2">
    <location>
        <begin position="107"/>
        <end position="122"/>
    </location>
</feature>
<feature type="compositionally biased region" description="Acidic residues" evidence="2">
    <location>
        <begin position="163"/>
        <end position="183"/>
    </location>
</feature>
<name>C1MQ90_MICPC</name>
<keyword evidence="4" id="KW-1185">Reference proteome</keyword>
<feature type="compositionally biased region" description="Basic and acidic residues" evidence="2">
    <location>
        <begin position="43"/>
        <end position="54"/>
    </location>
</feature>
<evidence type="ECO:0000313" key="4">
    <source>
        <dbReference type="Proteomes" id="UP000001876"/>
    </source>
</evidence>
<sequence>MKPSSSSADAGWTPDGPLDAAFVLSPPSTSGRDVAAAESLAEWGRRAHDARERSLGPLLPRSSVDAGPTPTPRRVVDDDVVSLTRGGASRPPRVVTAESIVACVNAAVASSRSPSPAKRAVATTTNDATIRRGASPLRATARALDFAPTTRAPTPATPRYVEDAETEDEVEDEEDEDEDEDETESPRERARTALLAFLESKWKTRAGRKLSRRALSEWRAIARTRRRDHDVEARAAARRACPPTRDGGVETLDAFDRWRLRAAVRCWRLAGRTRREKSLRIGVHHADAVVWEPVYAKKDATPAPATPASSSTTTTAERFNAWHASVSPAKATAEETTARDASRDPSYGRMDDALARWLAGEESFSSAGETNRRGAAGETNRRGAAGVAAEEATTSMDEPIADLRYYAEALYGGGEGDAGVATEDADFGRDGGGGGGGGEASLRAALMAAEARADELALECKELETDLYAASVLWEETDGENARLREEADAFRAEADNAYQGQRATTYAEPAGFGAPFVTPTRGGFAGCVGYLGHAGYPGHVGPVAYHAPMMTPYHPAMMTPYSPYSHSPPPPPPPPPAHSGTPRRWRHGPHLRTEVDALERVVGKLQHARDPVHRPVDYPSVSCDYEALRREFGMAR</sequence>
<feature type="region of interest" description="Disordered" evidence="2">
    <location>
        <begin position="1"/>
        <end position="75"/>
    </location>
</feature>
<organism evidence="4">
    <name type="scientific">Micromonas pusilla (strain CCMP1545)</name>
    <name type="common">Picoplanktonic green alga</name>
    <dbReference type="NCBI Taxonomy" id="564608"/>
    <lineage>
        <taxon>Eukaryota</taxon>
        <taxon>Viridiplantae</taxon>
        <taxon>Chlorophyta</taxon>
        <taxon>Mamiellophyceae</taxon>
        <taxon>Mamiellales</taxon>
        <taxon>Mamiellaceae</taxon>
        <taxon>Micromonas</taxon>
    </lineage>
</organism>
<feature type="region of interest" description="Disordered" evidence="2">
    <location>
        <begin position="323"/>
        <end position="347"/>
    </location>
</feature>
<feature type="region of interest" description="Disordered" evidence="2">
    <location>
        <begin position="107"/>
        <end position="189"/>
    </location>
</feature>
<evidence type="ECO:0000313" key="3">
    <source>
        <dbReference type="EMBL" id="EEH57667.1"/>
    </source>
</evidence>
<feature type="coiled-coil region" evidence="1">
    <location>
        <begin position="439"/>
        <end position="466"/>
    </location>
</feature>
<evidence type="ECO:0000256" key="1">
    <source>
        <dbReference type="SAM" id="Coils"/>
    </source>
</evidence>
<feature type="compositionally biased region" description="Low complexity" evidence="2">
    <location>
        <begin position="382"/>
        <end position="394"/>
    </location>
</feature>
<feature type="compositionally biased region" description="Low complexity" evidence="2">
    <location>
        <begin position="147"/>
        <end position="159"/>
    </location>
</feature>
<dbReference type="EMBL" id="GG663738">
    <property type="protein sequence ID" value="EEH57667.1"/>
    <property type="molecule type" value="Genomic_DNA"/>
</dbReference>
<dbReference type="KEGG" id="mpp:MICPUCDRAFT_57203"/>
<dbReference type="Proteomes" id="UP000001876">
    <property type="component" value="Unassembled WGS sequence"/>
</dbReference>
<keyword evidence="1" id="KW-0175">Coiled coil</keyword>
<feature type="compositionally biased region" description="Basic and acidic residues" evidence="2">
    <location>
        <begin position="332"/>
        <end position="343"/>
    </location>
</feature>
<gene>
    <name evidence="3" type="ORF">MICPUCDRAFT_57203</name>
</gene>
<protein>
    <submittedName>
        <fullName evidence="3">Predicted protein</fullName>
    </submittedName>
</protein>
<feature type="region of interest" description="Disordered" evidence="2">
    <location>
        <begin position="563"/>
        <end position="588"/>
    </location>
</feature>